<sequence length="126" mass="14038">MALDPGVVVWKTLLTACKTHGNIDVGERAAENILKIDPTNSAAHVLLCNIYASSKRWEDVARLRSSMKEMGLRKIPGEDIVVPLTRLCCSFTLVVAQKLKTQVSYFLDELSMLYSAKTRLQSVEQV</sequence>
<dbReference type="GO" id="GO:0003723">
    <property type="term" value="F:RNA binding"/>
    <property type="evidence" value="ECO:0007669"/>
    <property type="project" value="InterPro"/>
</dbReference>
<dbReference type="GO" id="GO:0009451">
    <property type="term" value="P:RNA modification"/>
    <property type="evidence" value="ECO:0007669"/>
    <property type="project" value="InterPro"/>
</dbReference>
<dbReference type="PANTHER" id="PTHR47926">
    <property type="entry name" value="PENTATRICOPEPTIDE REPEAT-CONTAINING PROTEIN"/>
    <property type="match status" value="1"/>
</dbReference>
<protein>
    <recommendedName>
        <fullName evidence="3">Pentatricopeptide repeat-containing protein</fullName>
    </recommendedName>
</protein>
<dbReference type="Pfam" id="PF20431">
    <property type="entry name" value="E_motif"/>
    <property type="match status" value="1"/>
</dbReference>
<proteinExistence type="predicted"/>
<dbReference type="InterPro" id="IPR046960">
    <property type="entry name" value="PPR_At4g14850-like_plant"/>
</dbReference>
<dbReference type="Proteomes" id="UP000323000">
    <property type="component" value="Chromosome 7"/>
</dbReference>
<name>A0A5C7HQ08_9ROSI</name>
<dbReference type="OrthoDB" id="185373at2759"/>
<dbReference type="Gene3D" id="1.25.40.10">
    <property type="entry name" value="Tetratricopeptide repeat domain"/>
    <property type="match status" value="1"/>
</dbReference>
<organism evidence="1 2">
    <name type="scientific">Acer yangbiense</name>
    <dbReference type="NCBI Taxonomy" id="1000413"/>
    <lineage>
        <taxon>Eukaryota</taxon>
        <taxon>Viridiplantae</taxon>
        <taxon>Streptophyta</taxon>
        <taxon>Embryophyta</taxon>
        <taxon>Tracheophyta</taxon>
        <taxon>Spermatophyta</taxon>
        <taxon>Magnoliopsida</taxon>
        <taxon>eudicotyledons</taxon>
        <taxon>Gunneridae</taxon>
        <taxon>Pentapetalae</taxon>
        <taxon>rosids</taxon>
        <taxon>malvids</taxon>
        <taxon>Sapindales</taxon>
        <taxon>Sapindaceae</taxon>
        <taxon>Hippocastanoideae</taxon>
        <taxon>Acereae</taxon>
        <taxon>Acer</taxon>
    </lineage>
</organism>
<comment type="caution">
    <text evidence="1">The sequence shown here is derived from an EMBL/GenBank/DDBJ whole genome shotgun (WGS) entry which is preliminary data.</text>
</comment>
<gene>
    <name evidence="1" type="ORF">EZV62_016976</name>
</gene>
<reference evidence="2" key="1">
    <citation type="journal article" date="2019" name="Gigascience">
        <title>De novo genome assembly of the endangered Acer yangbiense, a plant species with extremely small populations endemic to Yunnan Province, China.</title>
        <authorList>
            <person name="Yang J."/>
            <person name="Wariss H.M."/>
            <person name="Tao L."/>
            <person name="Zhang R."/>
            <person name="Yun Q."/>
            <person name="Hollingsworth P."/>
            <person name="Dao Z."/>
            <person name="Luo G."/>
            <person name="Guo H."/>
            <person name="Ma Y."/>
            <person name="Sun W."/>
        </authorList>
    </citation>
    <scope>NUCLEOTIDE SEQUENCE [LARGE SCALE GENOMIC DNA]</scope>
    <source>
        <strain evidence="2">cv. Malutang</strain>
    </source>
</reference>
<evidence type="ECO:0000313" key="2">
    <source>
        <dbReference type="Proteomes" id="UP000323000"/>
    </source>
</evidence>
<keyword evidence="2" id="KW-1185">Reference proteome</keyword>
<dbReference type="EMBL" id="VAHF01000007">
    <property type="protein sequence ID" value="TXG59147.1"/>
    <property type="molecule type" value="Genomic_DNA"/>
</dbReference>
<dbReference type="InterPro" id="IPR011990">
    <property type="entry name" value="TPR-like_helical_dom_sf"/>
</dbReference>
<dbReference type="AlphaFoldDB" id="A0A5C7HQ08"/>
<evidence type="ECO:0008006" key="3">
    <source>
        <dbReference type="Google" id="ProtNLM"/>
    </source>
</evidence>
<evidence type="ECO:0000313" key="1">
    <source>
        <dbReference type="EMBL" id="TXG59147.1"/>
    </source>
</evidence>
<accession>A0A5C7HQ08</accession>
<dbReference type="InterPro" id="IPR046848">
    <property type="entry name" value="E_motif"/>
</dbReference>